<gene>
    <name evidence="2" type="ORF">SAMN05216406_15314</name>
</gene>
<keyword evidence="3" id="KW-1185">Reference proteome</keyword>
<dbReference type="RefSeq" id="WP_062558828.1">
    <property type="nucleotide sequence ID" value="NZ_CP013341.1"/>
</dbReference>
<keyword evidence="1" id="KW-0812">Transmembrane</keyword>
<accession>A0A1H2HKF9</accession>
<keyword evidence="1" id="KW-1133">Transmembrane helix</keyword>
<feature type="transmembrane region" description="Helical" evidence="1">
    <location>
        <begin position="47"/>
        <end position="67"/>
    </location>
</feature>
<keyword evidence="1" id="KW-0472">Membrane</keyword>
<evidence type="ECO:0000313" key="3">
    <source>
        <dbReference type="Proteomes" id="UP000182882"/>
    </source>
</evidence>
<name>A0A1H2HKF9_9PROT</name>
<reference evidence="3" key="1">
    <citation type="submission" date="2016-10" db="EMBL/GenBank/DDBJ databases">
        <authorList>
            <person name="Varghese N."/>
            <person name="Submissions S."/>
        </authorList>
    </citation>
    <scope>NUCLEOTIDE SEQUENCE [LARGE SCALE GENOMIC DNA]</scope>
    <source>
        <strain evidence="3">Nm10</strain>
    </source>
</reference>
<evidence type="ECO:0000256" key="1">
    <source>
        <dbReference type="SAM" id="Phobius"/>
    </source>
</evidence>
<dbReference type="KEGG" id="nur:ATY38_07910"/>
<dbReference type="EMBL" id="FNLN01000053">
    <property type="protein sequence ID" value="SDU32335.1"/>
    <property type="molecule type" value="Genomic_DNA"/>
</dbReference>
<protein>
    <submittedName>
        <fullName evidence="2">Uncharacterized protein</fullName>
    </submittedName>
</protein>
<dbReference type="Proteomes" id="UP000182882">
    <property type="component" value="Unassembled WGS sequence"/>
</dbReference>
<dbReference type="AlphaFoldDB" id="A0A1H2HKF9"/>
<organism evidence="2 3">
    <name type="scientific">Nitrosomonas ureae</name>
    <dbReference type="NCBI Taxonomy" id="44577"/>
    <lineage>
        <taxon>Bacteria</taxon>
        <taxon>Pseudomonadati</taxon>
        <taxon>Pseudomonadota</taxon>
        <taxon>Betaproteobacteria</taxon>
        <taxon>Nitrosomonadales</taxon>
        <taxon>Nitrosomonadaceae</taxon>
        <taxon>Nitrosomonas</taxon>
    </lineage>
</organism>
<sequence length="144" mass="16475">MSERSFLKNPIKVINDLSSSDPLPNFKQELIAEELLEIQNRNIFKSWLFWGISSAFVTTFILLITFISFRISIQSFGETIPLPERLTIIGILAAISIVLPLALLRVIYTAPKTKDDSGDSVSIWQSLFKELIDIFRKYLENKSH</sequence>
<proteinExistence type="predicted"/>
<feature type="transmembrane region" description="Helical" evidence="1">
    <location>
        <begin position="87"/>
        <end position="108"/>
    </location>
</feature>
<evidence type="ECO:0000313" key="2">
    <source>
        <dbReference type="EMBL" id="SDU32335.1"/>
    </source>
</evidence>